<sequence length="59" mass="7204">MNREQFQKELDYGTAMALVREMLEEGVISREEFTRIDTMYLDRYCPVFRRIELPEARQE</sequence>
<dbReference type="Proteomes" id="UP000516046">
    <property type="component" value="Chromosome"/>
</dbReference>
<evidence type="ECO:0000259" key="1">
    <source>
        <dbReference type="Pfam" id="PF20612"/>
    </source>
</evidence>
<keyword evidence="3" id="KW-1185">Reference proteome</keyword>
<evidence type="ECO:0000313" key="3">
    <source>
        <dbReference type="Proteomes" id="UP000516046"/>
    </source>
</evidence>
<protein>
    <recommendedName>
        <fullName evidence="1">SHOCT-like domain-containing protein</fullName>
    </recommendedName>
</protein>
<gene>
    <name evidence="2" type="ORF">H6X83_13255</name>
</gene>
<dbReference type="KEGG" id="caml:H6X83_13255"/>
<dbReference type="EMBL" id="CP060696">
    <property type="protein sequence ID" value="QNO19542.1"/>
    <property type="molecule type" value="Genomic_DNA"/>
</dbReference>
<dbReference type="InterPro" id="IPR046749">
    <property type="entry name" value="SHOCT_2"/>
</dbReference>
<accession>A0A7G9WLI0</accession>
<reference evidence="2 3" key="1">
    <citation type="submission" date="2020-08" db="EMBL/GenBank/DDBJ databases">
        <authorList>
            <person name="Ren C."/>
            <person name="Gu Y."/>
            <person name="Xu Y."/>
        </authorList>
    </citation>
    <scope>NUCLEOTIDE SEQUENCE [LARGE SCALE GENOMIC DNA]</scope>
    <source>
        <strain evidence="2 3">LBM18003</strain>
    </source>
</reference>
<dbReference type="AlphaFoldDB" id="A0A7G9WLI0"/>
<feature type="domain" description="SHOCT-like" evidence="1">
    <location>
        <begin position="1"/>
        <end position="49"/>
    </location>
</feature>
<dbReference type="Pfam" id="PF20612">
    <property type="entry name" value="SHOCT_2"/>
    <property type="match status" value="1"/>
</dbReference>
<name>A0A7G9WLI0_9FIRM</name>
<evidence type="ECO:0000313" key="2">
    <source>
        <dbReference type="EMBL" id="QNO19542.1"/>
    </source>
</evidence>
<proteinExistence type="predicted"/>
<organism evidence="2 3">
    <name type="scientific">Caproicibacterium amylolyticum</name>
    <dbReference type="NCBI Taxonomy" id="2766537"/>
    <lineage>
        <taxon>Bacteria</taxon>
        <taxon>Bacillati</taxon>
        <taxon>Bacillota</taxon>
        <taxon>Clostridia</taxon>
        <taxon>Eubacteriales</taxon>
        <taxon>Oscillospiraceae</taxon>
        <taxon>Caproicibacterium</taxon>
    </lineage>
</organism>